<proteinExistence type="predicted"/>
<keyword evidence="3" id="KW-1185">Reference proteome</keyword>
<dbReference type="AlphaFoldDB" id="A0A317E7R0"/>
<comment type="caution">
    <text evidence="2">The sequence shown here is derived from an EMBL/GenBank/DDBJ whole genome shotgun (WGS) entry which is preliminary data.</text>
</comment>
<feature type="transmembrane region" description="Helical" evidence="1">
    <location>
        <begin position="12"/>
        <end position="45"/>
    </location>
</feature>
<keyword evidence="1" id="KW-0812">Transmembrane</keyword>
<evidence type="ECO:0000313" key="3">
    <source>
        <dbReference type="Proteomes" id="UP000245461"/>
    </source>
</evidence>
<keyword evidence="1" id="KW-0472">Membrane</keyword>
<reference evidence="2 3" key="1">
    <citation type="submission" date="2018-05" db="EMBL/GenBank/DDBJ databases">
        <title>Zavarzinia sp. HR-AS.</title>
        <authorList>
            <person name="Lee Y."/>
            <person name="Jeon C.O."/>
        </authorList>
    </citation>
    <scope>NUCLEOTIDE SEQUENCE [LARGE SCALE GENOMIC DNA]</scope>
    <source>
        <strain evidence="2 3">HR-AS</strain>
    </source>
</reference>
<dbReference type="RefSeq" id="WP_109906230.1">
    <property type="nucleotide sequence ID" value="NZ_QGLE01000006.1"/>
</dbReference>
<keyword evidence="1" id="KW-1133">Transmembrane helix</keyword>
<evidence type="ECO:0000256" key="1">
    <source>
        <dbReference type="SAM" id="Phobius"/>
    </source>
</evidence>
<name>A0A317E7R0_9PROT</name>
<dbReference type="Proteomes" id="UP000245461">
    <property type="component" value="Unassembled WGS sequence"/>
</dbReference>
<protein>
    <submittedName>
        <fullName evidence="2">Uncharacterized protein</fullName>
    </submittedName>
</protein>
<dbReference type="EMBL" id="QGLE01000006">
    <property type="protein sequence ID" value="PWR22681.1"/>
    <property type="molecule type" value="Genomic_DNA"/>
</dbReference>
<evidence type="ECO:0000313" key="2">
    <source>
        <dbReference type="EMBL" id="PWR22681.1"/>
    </source>
</evidence>
<organism evidence="2 3">
    <name type="scientific">Zavarzinia aquatilis</name>
    <dbReference type="NCBI Taxonomy" id="2211142"/>
    <lineage>
        <taxon>Bacteria</taxon>
        <taxon>Pseudomonadati</taxon>
        <taxon>Pseudomonadota</taxon>
        <taxon>Alphaproteobacteria</taxon>
        <taxon>Rhodospirillales</taxon>
        <taxon>Zavarziniaceae</taxon>
        <taxon>Zavarzinia</taxon>
    </lineage>
</organism>
<accession>A0A317E7R0</accession>
<sequence length="71" mass="7840">MNDALTGLLRAIVAAAVLFLILTLAAGVLSALAVIIPVLLVLGFIFGRPVLRRRRHHIVIIDHEPDPRFHR</sequence>
<gene>
    <name evidence="2" type="ORF">DKG74_12510</name>
</gene>